<evidence type="ECO:0000313" key="1">
    <source>
        <dbReference type="EMBL" id="KKM95339.1"/>
    </source>
</evidence>
<organism evidence="1">
    <name type="scientific">marine sediment metagenome</name>
    <dbReference type="NCBI Taxonomy" id="412755"/>
    <lineage>
        <taxon>unclassified sequences</taxon>
        <taxon>metagenomes</taxon>
        <taxon>ecological metagenomes</taxon>
    </lineage>
</organism>
<protein>
    <submittedName>
        <fullName evidence="1">Uncharacterized protein</fullName>
    </submittedName>
</protein>
<name>A0A0F9LK25_9ZZZZ</name>
<dbReference type="AlphaFoldDB" id="A0A0F9LK25"/>
<comment type="caution">
    <text evidence="1">The sequence shown here is derived from an EMBL/GenBank/DDBJ whole genome shotgun (WGS) entry which is preliminary data.</text>
</comment>
<gene>
    <name evidence="1" type="ORF">LCGC14_1189120</name>
</gene>
<dbReference type="EMBL" id="LAZR01006019">
    <property type="protein sequence ID" value="KKM95339.1"/>
    <property type="molecule type" value="Genomic_DNA"/>
</dbReference>
<accession>A0A0F9LK25</accession>
<sequence>MPGQNMFPKTSAAQTMAFGLNITVKRRNVINEFNTDSASQLVTQFYRRADKTNVSILWNVEQIINA</sequence>
<reference evidence="1" key="1">
    <citation type="journal article" date="2015" name="Nature">
        <title>Complex archaea that bridge the gap between prokaryotes and eukaryotes.</title>
        <authorList>
            <person name="Spang A."/>
            <person name="Saw J.H."/>
            <person name="Jorgensen S.L."/>
            <person name="Zaremba-Niedzwiedzka K."/>
            <person name="Martijn J."/>
            <person name="Lind A.E."/>
            <person name="van Eijk R."/>
            <person name="Schleper C."/>
            <person name="Guy L."/>
            <person name="Ettema T.J."/>
        </authorList>
    </citation>
    <scope>NUCLEOTIDE SEQUENCE</scope>
</reference>
<proteinExistence type="predicted"/>